<feature type="domain" description="HTH cro/C1-type" evidence="7">
    <location>
        <begin position="281"/>
        <end position="336"/>
    </location>
</feature>
<dbReference type="CDD" id="cd00130">
    <property type="entry name" value="PAS"/>
    <property type="match status" value="2"/>
</dbReference>
<evidence type="ECO:0000256" key="3">
    <source>
        <dbReference type="ARBA" id="ARBA00022553"/>
    </source>
</evidence>
<dbReference type="InterPro" id="IPR001610">
    <property type="entry name" value="PAC"/>
</dbReference>
<dbReference type="InterPro" id="IPR013655">
    <property type="entry name" value="PAS_fold_3"/>
</dbReference>
<dbReference type="EMBL" id="CP058351">
    <property type="protein sequence ID" value="QLF71571.1"/>
    <property type="molecule type" value="Genomic_DNA"/>
</dbReference>
<keyword evidence="9" id="KW-1185">Reference proteome</keyword>
<dbReference type="Proteomes" id="UP000308530">
    <property type="component" value="Plasmid pPRADMK78_01"/>
</dbReference>
<dbReference type="SMART" id="SM00086">
    <property type="entry name" value="PAC"/>
    <property type="match status" value="2"/>
</dbReference>
<dbReference type="NCBIfam" id="TIGR00229">
    <property type="entry name" value="sensory_box"/>
    <property type="match status" value="2"/>
</dbReference>
<evidence type="ECO:0000259" key="7">
    <source>
        <dbReference type="PROSITE" id="PS50943"/>
    </source>
</evidence>
<keyword evidence="4" id="KW-0808">Transferase</keyword>
<protein>
    <recommendedName>
        <fullName evidence="2">histidine kinase</fullName>
        <ecNumber evidence="2">2.7.13.3</ecNumber>
    </recommendedName>
</protein>
<evidence type="ECO:0000256" key="1">
    <source>
        <dbReference type="ARBA" id="ARBA00000085"/>
    </source>
</evidence>
<evidence type="ECO:0000256" key="4">
    <source>
        <dbReference type="ARBA" id="ARBA00022679"/>
    </source>
</evidence>
<sequence length="351" mass="40081">MSETLGDRAVATGRMVAGVSSMHFLKLVEQHQNIGFWSCEVESGLSSASLGVFKLLLIDPTENFSLAAMIALLHPQDRGLNDDLWEKVKAGTPSHRTFRIIRHDRSVRWVESMIEVLLDRDGKPTRALGMLVDITEQHELRQSLELCQERYRVLVRSVARMEWRTDQRGRPQFNSAWTAITGQTETDATNEGWLNAVHPDDRHRTIRLWREAHDLQATFSASFRLARVSGQYDWFHVRAVPMMRNDRSVVEWVGVLLQQDEFNLVPRDEAVEADFINARQIRAARASLNWTLEELSSRSGVSVSSIRRIEGEAQHVTRKSSLEALRKAFEKQGIEFTRNDSGRCSIAFIAD</sequence>
<dbReference type="Pfam" id="PF01381">
    <property type="entry name" value="HTH_3"/>
    <property type="match status" value="1"/>
</dbReference>
<dbReference type="InterPro" id="IPR052162">
    <property type="entry name" value="Sensor_kinase/Photoreceptor"/>
</dbReference>
<dbReference type="InterPro" id="IPR035965">
    <property type="entry name" value="PAS-like_dom_sf"/>
</dbReference>
<name>A0ABX6QSI3_9HYPH</name>
<dbReference type="PROSITE" id="PS50113">
    <property type="entry name" value="PAC"/>
    <property type="match status" value="1"/>
</dbReference>
<evidence type="ECO:0000259" key="6">
    <source>
        <dbReference type="PROSITE" id="PS50113"/>
    </source>
</evidence>
<dbReference type="InterPro" id="IPR010982">
    <property type="entry name" value="Lambda_DNA-bd_dom_sf"/>
</dbReference>
<evidence type="ECO:0000256" key="5">
    <source>
        <dbReference type="ARBA" id="ARBA00022777"/>
    </source>
</evidence>
<keyword evidence="3" id="KW-0597">Phosphoprotein</keyword>
<dbReference type="RefSeq" id="WP_138287447.1">
    <property type="nucleotide sequence ID" value="NZ_CP058351.1"/>
</dbReference>
<dbReference type="InterPro" id="IPR000014">
    <property type="entry name" value="PAS"/>
</dbReference>
<dbReference type="PANTHER" id="PTHR43304:SF1">
    <property type="entry name" value="PAC DOMAIN-CONTAINING PROTEIN"/>
    <property type="match status" value="1"/>
</dbReference>
<organism evidence="8 9">
    <name type="scientific">Peteryoungia desertarenae</name>
    <dbReference type="NCBI Taxonomy" id="1813451"/>
    <lineage>
        <taxon>Bacteria</taxon>
        <taxon>Pseudomonadati</taxon>
        <taxon>Pseudomonadota</taxon>
        <taxon>Alphaproteobacteria</taxon>
        <taxon>Hyphomicrobiales</taxon>
        <taxon>Rhizobiaceae</taxon>
        <taxon>Peteryoungia</taxon>
    </lineage>
</organism>
<evidence type="ECO:0000313" key="9">
    <source>
        <dbReference type="Proteomes" id="UP000308530"/>
    </source>
</evidence>
<dbReference type="SMART" id="SM00530">
    <property type="entry name" value="HTH_XRE"/>
    <property type="match status" value="1"/>
</dbReference>
<geneLocation type="plasmid" evidence="8 9">
    <name>pPRADMK78_01</name>
</geneLocation>
<evidence type="ECO:0000313" key="8">
    <source>
        <dbReference type="EMBL" id="QLF71571.1"/>
    </source>
</evidence>
<accession>A0ABX6QSI3</accession>
<dbReference type="SUPFAM" id="SSF47413">
    <property type="entry name" value="lambda repressor-like DNA-binding domains"/>
    <property type="match status" value="1"/>
</dbReference>
<evidence type="ECO:0000256" key="2">
    <source>
        <dbReference type="ARBA" id="ARBA00012438"/>
    </source>
</evidence>
<keyword evidence="5" id="KW-0418">Kinase</keyword>
<dbReference type="EC" id="2.7.13.3" evidence="2"/>
<dbReference type="Pfam" id="PF08447">
    <property type="entry name" value="PAS_3"/>
    <property type="match status" value="2"/>
</dbReference>
<dbReference type="PANTHER" id="PTHR43304">
    <property type="entry name" value="PHYTOCHROME-LIKE PROTEIN CPH1"/>
    <property type="match status" value="1"/>
</dbReference>
<dbReference type="PROSITE" id="PS50943">
    <property type="entry name" value="HTH_CROC1"/>
    <property type="match status" value="1"/>
</dbReference>
<reference evidence="8 9" key="1">
    <citation type="submission" date="2020-06" db="EMBL/GenBank/DDBJ databases">
        <title>Genome sequence of Rhizobium sp strain ADMK78.</title>
        <authorList>
            <person name="Rahi P."/>
        </authorList>
    </citation>
    <scope>NUCLEOTIDE SEQUENCE [LARGE SCALE GENOMIC DNA]</scope>
    <source>
        <strain evidence="8 9">ADMK78</strain>
        <plasmid evidence="8 9">pPRADMK78_01</plasmid>
    </source>
</reference>
<dbReference type="Gene3D" id="1.10.260.40">
    <property type="entry name" value="lambda repressor-like DNA-binding domains"/>
    <property type="match status" value="1"/>
</dbReference>
<proteinExistence type="predicted"/>
<comment type="catalytic activity">
    <reaction evidence="1">
        <text>ATP + protein L-histidine = ADP + protein N-phospho-L-histidine.</text>
        <dbReference type="EC" id="2.7.13.3"/>
    </reaction>
</comment>
<dbReference type="InterPro" id="IPR001387">
    <property type="entry name" value="Cro/C1-type_HTH"/>
</dbReference>
<keyword evidence="8" id="KW-0614">Plasmid</keyword>
<feature type="domain" description="PAC" evidence="6">
    <location>
        <begin position="94"/>
        <end position="146"/>
    </location>
</feature>
<dbReference type="InterPro" id="IPR000700">
    <property type="entry name" value="PAS-assoc_C"/>
</dbReference>
<gene>
    <name evidence="8" type="ORF">FE840_018100</name>
</gene>
<dbReference type="SMART" id="SM00091">
    <property type="entry name" value="PAS"/>
    <property type="match status" value="1"/>
</dbReference>
<dbReference type="SUPFAM" id="SSF55785">
    <property type="entry name" value="PYP-like sensor domain (PAS domain)"/>
    <property type="match status" value="2"/>
</dbReference>
<dbReference type="Gene3D" id="3.30.450.20">
    <property type="entry name" value="PAS domain"/>
    <property type="match status" value="2"/>
</dbReference>